<dbReference type="RefSeq" id="WP_048500051.1">
    <property type="nucleotide sequence ID" value="NZ_LFNG01000013.1"/>
</dbReference>
<organism evidence="3 4">
    <name type="scientific">Chryseobacterium koreense CCUG 49689</name>
    <dbReference type="NCBI Taxonomy" id="1304281"/>
    <lineage>
        <taxon>Bacteria</taxon>
        <taxon>Pseudomonadati</taxon>
        <taxon>Bacteroidota</taxon>
        <taxon>Flavobacteriia</taxon>
        <taxon>Flavobacteriales</taxon>
        <taxon>Weeksellaceae</taxon>
        <taxon>Chryseobacterium group</taxon>
        <taxon>Chryseobacterium</taxon>
    </lineage>
</organism>
<keyword evidence="2" id="KW-0472">Membrane</keyword>
<feature type="compositionally biased region" description="Polar residues" evidence="1">
    <location>
        <begin position="44"/>
        <end position="59"/>
    </location>
</feature>
<evidence type="ECO:0000313" key="3">
    <source>
        <dbReference type="EMBL" id="KMQ70790.1"/>
    </source>
</evidence>
<evidence type="ECO:0000313" key="4">
    <source>
        <dbReference type="Proteomes" id="UP000035900"/>
    </source>
</evidence>
<proteinExistence type="predicted"/>
<protein>
    <submittedName>
        <fullName evidence="3">Uncharacterized protein</fullName>
    </submittedName>
</protein>
<keyword evidence="2" id="KW-1133">Transmembrane helix</keyword>
<name>A0A0J7LNY0_9FLAO</name>
<feature type="region of interest" description="Disordered" evidence="1">
    <location>
        <begin position="44"/>
        <end position="75"/>
    </location>
</feature>
<gene>
    <name evidence="3" type="ORF">ACM44_10805</name>
</gene>
<evidence type="ECO:0000256" key="1">
    <source>
        <dbReference type="SAM" id="MobiDB-lite"/>
    </source>
</evidence>
<keyword evidence="2" id="KW-0812">Transmembrane</keyword>
<keyword evidence="4" id="KW-1185">Reference proteome</keyword>
<feature type="transmembrane region" description="Helical" evidence="2">
    <location>
        <begin position="81"/>
        <end position="100"/>
    </location>
</feature>
<dbReference type="EMBL" id="LFNG01000013">
    <property type="protein sequence ID" value="KMQ70790.1"/>
    <property type="molecule type" value="Genomic_DNA"/>
</dbReference>
<sequence>MKSENRYRLVLLLLIIVNIHLKADDGYLTNTAWQNQENVFSMDQNSSSQAYNSFNQSPYTEDDDALLKGGGPPGPPDSVPINQYVLILLITAGIAIWRYGRNYQN</sequence>
<comment type="caution">
    <text evidence="3">The sequence shown here is derived from an EMBL/GenBank/DDBJ whole genome shotgun (WGS) entry which is preliminary data.</text>
</comment>
<dbReference type="PATRIC" id="fig|1304281.5.peg.2326"/>
<accession>A0A0J7LNY0</accession>
<evidence type="ECO:0000256" key="2">
    <source>
        <dbReference type="SAM" id="Phobius"/>
    </source>
</evidence>
<dbReference type="STRING" id="1304281.ACM44_10805"/>
<dbReference type="AlphaFoldDB" id="A0A0J7LNY0"/>
<reference evidence="3 4" key="1">
    <citation type="journal article" date="2004" name="Int. J. Syst. Evol. Microbiol.">
        <title>Kaistella koreensis gen. nov., sp. nov., a novel member of the Chryseobacterium-Bergeyella-Riemerella branch.</title>
        <authorList>
            <person name="Kim M.K."/>
            <person name="Im W.T."/>
            <person name="Shin Y.K."/>
            <person name="Lim J.H."/>
            <person name="Kim S.H."/>
            <person name="Lee B.C."/>
            <person name="Park M.Y."/>
            <person name="Lee K.Y."/>
            <person name="Lee S.T."/>
        </authorList>
    </citation>
    <scope>NUCLEOTIDE SEQUENCE [LARGE SCALE GENOMIC DNA]</scope>
    <source>
        <strain evidence="3 4">CCUG 49689</strain>
    </source>
</reference>
<dbReference type="Proteomes" id="UP000035900">
    <property type="component" value="Unassembled WGS sequence"/>
</dbReference>